<evidence type="ECO:0000313" key="2">
    <source>
        <dbReference type="EMBL" id="CAL1358629.1"/>
    </source>
</evidence>
<feature type="domain" description="Reverse transcriptase zinc-binding" evidence="1">
    <location>
        <begin position="131"/>
        <end position="217"/>
    </location>
</feature>
<dbReference type="PANTHER" id="PTHR36617">
    <property type="entry name" value="PROTEIN, PUTATIVE-RELATED"/>
    <property type="match status" value="1"/>
</dbReference>
<keyword evidence="3" id="KW-1185">Reference proteome</keyword>
<reference evidence="2 3" key="1">
    <citation type="submission" date="2024-04" db="EMBL/GenBank/DDBJ databases">
        <authorList>
            <person name="Fracassetti M."/>
        </authorList>
    </citation>
    <scope>NUCLEOTIDE SEQUENCE [LARGE SCALE GENOMIC DNA]</scope>
</reference>
<evidence type="ECO:0000313" key="3">
    <source>
        <dbReference type="Proteomes" id="UP001497516"/>
    </source>
</evidence>
<name>A0AAV2CPY2_9ROSI</name>
<dbReference type="EMBL" id="OZ034814">
    <property type="protein sequence ID" value="CAL1358629.1"/>
    <property type="molecule type" value="Genomic_DNA"/>
</dbReference>
<dbReference type="AlphaFoldDB" id="A0AAV2CPY2"/>
<protein>
    <recommendedName>
        <fullName evidence="1">Reverse transcriptase zinc-binding domain-containing protein</fullName>
    </recommendedName>
</protein>
<dbReference type="Pfam" id="PF13966">
    <property type="entry name" value="zf-RVT"/>
    <property type="match status" value="1"/>
</dbReference>
<evidence type="ECO:0000259" key="1">
    <source>
        <dbReference type="Pfam" id="PF13966"/>
    </source>
</evidence>
<organism evidence="2 3">
    <name type="scientific">Linum trigynum</name>
    <dbReference type="NCBI Taxonomy" id="586398"/>
    <lineage>
        <taxon>Eukaryota</taxon>
        <taxon>Viridiplantae</taxon>
        <taxon>Streptophyta</taxon>
        <taxon>Embryophyta</taxon>
        <taxon>Tracheophyta</taxon>
        <taxon>Spermatophyta</taxon>
        <taxon>Magnoliopsida</taxon>
        <taxon>eudicotyledons</taxon>
        <taxon>Gunneridae</taxon>
        <taxon>Pentapetalae</taxon>
        <taxon>rosids</taxon>
        <taxon>fabids</taxon>
        <taxon>Malpighiales</taxon>
        <taxon>Linaceae</taxon>
        <taxon>Linum</taxon>
    </lineage>
</organism>
<proteinExistence type="predicted"/>
<dbReference type="Proteomes" id="UP001497516">
    <property type="component" value="Chromosome 10"/>
</dbReference>
<dbReference type="InterPro" id="IPR026960">
    <property type="entry name" value="RVT-Znf"/>
</dbReference>
<accession>A0AAV2CPY2</accession>
<sequence>MRAKYGKSKEDLDLLRPIQGSSFTWASFSKAANLLRKGCAWNIKNGRHTKFWLDVWVLQVPLKDVAMDTIPEDLENARVADFVTEDGLWRTELFADLLPFEVLGKILSIVVDKLSVEEDTMFWSAAAYGRFSVKTAYSLLNQRSTDPDEKYWRILWRLPVLERVRSFMWMLLLDKVATKLLLFHRKVAENPFCLRCEGCPETALHILRDCPPPRLFWTRGVPGHQQHLFFNIGQGEWLRHNLSNDYTMDSSISWATFFSIAVWLIWKNRCMVCFQGIGAALSPPYLAHLIWRRPNFGMKLGERPPNCR</sequence>
<dbReference type="PANTHER" id="PTHR36617:SF5">
    <property type="entry name" value="OS05G0421675 PROTEIN"/>
    <property type="match status" value="1"/>
</dbReference>
<gene>
    <name evidence="2" type="ORF">LTRI10_LOCUS6173</name>
</gene>